<sequence>MEFQPRHKGKHHLSVHPGSHQGLIASFPTPAVLPRRSPSRMSRSLVASKHTRFSRVQQMDRSTVWVINCTGNSYRSLAIADTWECGGQALEACLRLTNNFADPSTGSLLEPNFVWLPTGTNTMRAQRLLKRSYTHAHLCSGQQYASGAT</sequence>
<comment type="caution">
    <text evidence="2">The sequence shown here is derived from an EMBL/GenBank/DDBJ whole genome shotgun (WGS) entry which is preliminary data.</text>
</comment>
<proteinExistence type="predicted"/>
<keyword evidence="3" id="KW-1185">Reference proteome</keyword>
<dbReference type="GeneID" id="87822703"/>
<evidence type="ECO:0000313" key="2">
    <source>
        <dbReference type="EMBL" id="KAK4120823.1"/>
    </source>
</evidence>
<dbReference type="EMBL" id="MU853236">
    <property type="protein sequence ID" value="KAK4120823.1"/>
    <property type="molecule type" value="Genomic_DNA"/>
</dbReference>
<dbReference type="Proteomes" id="UP001302602">
    <property type="component" value="Unassembled WGS sequence"/>
</dbReference>
<accession>A0AAN6TU75</accession>
<gene>
    <name evidence="2" type="ORF">N657DRAFT_143027</name>
</gene>
<feature type="compositionally biased region" description="Basic residues" evidence="1">
    <location>
        <begin position="1"/>
        <end position="14"/>
    </location>
</feature>
<dbReference type="RefSeq" id="XP_062644594.1">
    <property type="nucleotide sequence ID" value="XM_062785937.1"/>
</dbReference>
<protein>
    <submittedName>
        <fullName evidence="2">Uncharacterized protein</fullName>
    </submittedName>
</protein>
<feature type="region of interest" description="Disordered" evidence="1">
    <location>
        <begin position="1"/>
        <end position="21"/>
    </location>
</feature>
<dbReference type="AlphaFoldDB" id="A0AAN6TU75"/>
<name>A0AAN6TU75_9PEZI</name>
<organism evidence="2 3">
    <name type="scientific">Parathielavia appendiculata</name>
    <dbReference type="NCBI Taxonomy" id="2587402"/>
    <lineage>
        <taxon>Eukaryota</taxon>
        <taxon>Fungi</taxon>
        <taxon>Dikarya</taxon>
        <taxon>Ascomycota</taxon>
        <taxon>Pezizomycotina</taxon>
        <taxon>Sordariomycetes</taxon>
        <taxon>Sordariomycetidae</taxon>
        <taxon>Sordariales</taxon>
        <taxon>Chaetomiaceae</taxon>
        <taxon>Parathielavia</taxon>
    </lineage>
</organism>
<evidence type="ECO:0000256" key="1">
    <source>
        <dbReference type="SAM" id="MobiDB-lite"/>
    </source>
</evidence>
<evidence type="ECO:0000313" key="3">
    <source>
        <dbReference type="Proteomes" id="UP001302602"/>
    </source>
</evidence>
<reference evidence="2" key="2">
    <citation type="submission" date="2023-05" db="EMBL/GenBank/DDBJ databases">
        <authorList>
            <consortium name="Lawrence Berkeley National Laboratory"/>
            <person name="Steindorff A."/>
            <person name="Hensen N."/>
            <person name="Bonometti L."/>
            <person name="Westerberg I."/>
            <person name="Brannstrom I.O."/>
            <person name="Guillou S."/>
            <person name="Cros-Aarteil S."/>
            <person name="Calhoun S."/>
            <person name="Haridas S."/>
            <person name="Kuo A."/>
            <person name="Mondo S."/>
            <person name="Pangilinan J."/>
            <person name="Riley R."/>
            <person name="Labutti K."/>
            <person name="Andreopoulos B."/>
            <person name="Lipzen A."/>
            <person name="Chen C."/>
            <person name="Yanf M."/>
            <person name="Daum C."/>
            <person name="Ng V."/>
            <person name="Clum A."/>
            <person name="Ohm R."/>
            <person name="Martin F."/>
            <person name="Silar P."/>
            <person name="Natvig D."/>
            <person name="Lalanne C."/>
            <person name="Gautier V."/>
            <person name="Ament-Velasquez S.L."/>
            <person name="Kruys A."/>
            <person name="Hutchinson M.I."/>
            <person name="Powell A.J."/>
            <person name="Barry K."/>
            <person name="Miller A.N."/>
            <person name="Grigoriev I.V."/>
            <person name="Debuchy R."/>
            <person name="Gladieux P."/>
            <person name="Thoren M.H."/>
            <person name="Johannesson H."/>
        </authorList>
    </citation>
    <scope>NUCLEOTIDE SEQUENCE</scope>
    <source>
        <strain evidence="2">CBS 731.68</strain>
    </source>
</reference>
<reference evidence="2" key="1">
    <citation type="journal article" date="2023" name="Mol. Phylogenet. Evol.">
        <title>Genome-scale phylogeny and comparative genomics of the fungal order Sordariales.</title>
        <authorList>
            <person name="Hensen N."/>
            <person name="Bonometti L."/>
            <person name="Westerberg I."/>
            <person name="Brannstrom I.O."/>
            <person name="Guillou S."/>
            <person name="Cros-Aarteil S."/>
            <person name="Calhoun S."/>
            <person name="Haridas S."/>
            <person name="Kuo A."/>
            <person name="Mondo S."/>
            <person name="Pangilinan J."/>
            <person name="Riley R."/>
            <person name="LaButti K."/>
            <person name="Andreopoulos B."/>
            <person name="Lipzen A."/>
            <person name="Chen C."/>
            <person name="Yan M."/>
            <person name="Daum C."/>
            <person name="Ng V."/>
            <person name="Clum A."/>
            <person name="Steindorff A."/>
            <person name="Ohm R.A."/>
            <person name="Martin F."/>
            <person name="Silar P."/>
            <person name="Natvig D.O."/>
            <person name="Lalanne C."/>
            <person name="Gautier V."/>
            <person name="Ament-Velasquez S.L."/>
            <person name="Kruys A."/>
            <person name="Hutchinson M.I."/>
            <person name="Powell A.J."/>
            <person name="Barry K."/>
            <person name="Miller A.N."/>
            <person name="Grigoriev I.V."/>
            <person name="Debuchy R."/>
            <person name="Gladieux P."/>
            <person name="Hiltunen Thoren M."/>
            <person name="Johannesson H."/>
        </authorList>
    </citation>
    <scope>NUCLEOTIDE SEQUENCE</scope>
    <source>
        <strain evidence="2">CBS 731.68</strain>
    </source>
</reference>